<reference evidence="2" key="1">
    <citation type="journal article" date="2023" name="Mol. Phylogenet. Evol.">
        <title>Genome-scale phylogeny and comparative genomics of the fungal order Sordariales.</title>
        <authorList>
            <person name="Hensen N."/>
            <person name="Bonometti L."/>
            <person name="Westerberg I."/>
            <person name="Brannstrom I.O."/>
            <person name="Guillou S."/>
            <person name="Cros-Aarteil S."/>
            <person name="Calhoun S."/>
            <person name="Haridas S."/>
            <person name="Kuo A."/>
            <person name="Mondo S."/>
            <person name="Pangilinan J."/>
            <person name="Riley R."/>
            <person name="LaButti K."/>
            <person name="Andreopoulos B."/>
            <person name="Lipzen A."/>
            <person name="Chen C."/>
            <person name="Yan M."/>
            <person name="Daum C."/>
            <person name="Ng V."/>
            <person name="Clum A."/>
            <person name="Steindorff A."/>
            <person name="Ohm R.A."/>
            <person name="Martin F."/>
            <person name="Silar P."/>
            <person name="Natvig D.O."/>
            <person name="Lalanne C."/>
            <person name="Gautier V."/>
            <person name="Ament-Velasquez S.L."/>
            <person name="Kruys A."/>
            <person name="Hutchinson M.I."/>
            <person name="Powell A.J."/>
            <person name="Barry K."/>
            <person name="Miller A.N."/>
            <person name="Grigoriev I.V."/>
            <person name="Debuchy R."/>
            <person name="Gladieux P."/>
            <person name="Hiltunen Thoren M."/>
            <person name="Johannesson H."/>
        </authorList>
    </citation>
    <scope>NUCLEOTIDE SEQUENCE</scope>
    <source>
        <strain evidence="2">PSN293</strain>
    </source>
</reference>
<keyword evidence="1" id="KW-1133">Transmembrane helix</keyword>
<dbReference type="EMBL" id="MU858089">
    <property type="protein sequence ID" value="KAK4214701.1"/>
    <property type="molecule type" value="Genomic_DNA"/>
</dbReference>
<accession>A0AAN7B6M3</accession>
<dbReference type="AlphaFoldDB" id="A0AAN7B6M3"/>
<dbReference type="Proteomes" id="UP001301769">
    <property type="component" value="Unassembled WGS sequence"/>
</dbReference>
<evidence type="ECO:0000256" key="1">
    <source>
        <dbReference type="SAM" id="Phobius"/>
    </source>
</evidence>
<evidence type="ECO:0000313" key="2">
    <source>
        <dbReference type="EMBL" id="KAK4214701.1"/>
    </source>
</evidence>
<reference evidence="2" key="2">
    <citation type="submission" date="2023-05" db="EMBL/GenBank/DDBJ databases">
        <authorList>
            <consortium name="Lawrence Berkeley National Laboratory"/>
            <person name="Steindorff A."/>
            <person name="Hensen N."/>
            <person name="Bonometti L."/>
            <person name="Westerberg I."/>
            <person name="Brannstrom I.O."/>
            <person name="Guillou S."/>
            <person name="Cros-Aarteil S."/>
            <person name="Calhoun S."/>
            <person name="Haridas S."/>
            <person name="Kuo A."/>
            <person name="Mondo S."/>
            <person name="Pangilinan J."/>
            <person name="Riley R."/>
            <person name="Labutti K."/>
            <person name="Andreopoulos B."/>
            <person name="Lipzen A."/>
            <person name="Chen C."/>
            <person name="Yanf M."/>
            <person name="Daum C."/>
            <person name="Ng V."/>
            <person name="Clum A."/>
            <person name="Ohm R."/>
            <person name="Martin F."/>
            <person name="Silar P."/>
            <person name="Natvig D."/>
            <person name="Lalanne C."/>
            <person name="Gautier V."/>
            <person name="Ament-Velasquez S.L."/>
            <person name="Kruys A."/>
            <person name="Hutchinson M.I."/>
            <person name="Powell A.J."/>
            <person name="Barry K."/>
            <person name="Miller A.N."/>
            <person name="Grigoriev I.V."/>
            <person name="Debuchy R."/>
            <person name="Gladieux P."/>
            <person name="Thoren M.H."/>
            <person name="Johannesson H."/>
        </authorList>
    </citation>
    <scope>NUCLEOTIDE SEQUENCE</scope>
    <source>
        <strain evidence="2">PSN293</strain>
    </source>
</reference>
<gene>
    <name evidence="2" type="ORF">QBC37DRAFT_399314</name>
</gene>
<organism evidence="2 3">
    <name type="scientific">Rhypophila decipiens</name>
    <dbReference type="NCBI Taxonomy" id="261697"/>
    <lineage>
        <taxon>Eukaryota</taxon>
        <taxon>Fungi</taxon>
        <taxon>Dikarya</taxon>
        <taxon>Ascomycota</taxon>
        <taxon>Pezizomycotina</taxon>
        <taxon>Sordariomycetes</taxon>
        <taxon>Sordariomycetidae</taxon>
        <taxon>Sordariales</taxon>
        <taxon>Naviculisporaceae</taxon>
        <taxon>Rhypophila</taxon>
    </lineage>
</organism>
<proteinExistence type="predicted"/>
<feature type="non-terminal residue" evidence="2">
    <location>
        <position position="1"/>
    </location>
</feature>
<feature type="transmembrane region" description="Helical" evidence="1">
    <location>
        <begin position="6"/>
        <end position="29"/>
    </location>
</feature>
<keyword evidence="1" id="KW-0812">Transmembrane</keyword>
<evidence type="ECO:0000313" key="3">
    <source>
        <dbReference type="Proteomes" id="UP001301769"/>
    </source>
</evidence>
<comment type="caution">
    <text evidence="2">The sequence shown here is derived from an EMBL/GenBank/DDBJ whole genome shotgun (WGS) entry which is preliminary data.</text>
</comment>
<keyword evidence="1" id="KW-0472">Membrane</keyword>
<protein>
    <submittedName>
        <fullName evidence="2">Uncharacterized protein</fullName>
    </submittedName>
</protein>
<sequence>FPPYNYSPAVVSTFLMAINPLVWLGAILWSPELGESLRGLLLEVIPEPHPPVIMCSSTSLHGNAQAADESSFIGKQSSKFTNASSTGSQSSATILSSKEYPVSPKASHKKNRIAKDSKKNIIVSDLAGVGSQFAADESIVMNLPAAILDSDCY</sequence>
<keyword evidence="3" id="KW-1185">Reference proteome</keyword>
<name>A0AAN7B6M3_9PEZI</name>